<dbReference type="Gene3D" id="1.20.81.30">
    <property type="entry name" value="Type II secretion system (T2SS), domain F"/>
    <property type="match status" value="1"/>
</dbReference>
<comment type="subcellular location">
    <subcellularLocation>
        <location evidence="1">Cell inner membrane</location>
        <topology evidence="1">Multi-pass membrane protein</topology>
    </subcellularLocation>
</comment>
<keyword evidence="4" id="KW-0997">Cell inner membrane</keyword>
<evidence type="ECO:0000313" key="10">
    <source>
        <dbReference type="EMBL" id="RPJ93286.1"/>
    </source>
</evidence>
<keyword evidence="6 8" id="KW-1133">Transmembrane helix</keyword>
<evidence type="ECO:0000256" key="8">
    <source>
        <dbReference type="SAM" id="Phobius"/>
    </source>
</evidence>
<feature type="transmembrane region" description="Helical" evidence="8">
    <location>
        <begin position="112"/>
        <end position="137"/>
    </location>
</feature>
<reference evidence="10 11" key="1">
    <citation type="submission" date="2018-08" db="EMBL/GenBank/DDBJ databases">
        <title>Achromobacter xylosoxidans Genome sequencing and assembly.</title>
        <authorList>
            <person name="Wang R."/>
            <person name="Rensing C."/>
            <person name="Li Y."/>
        </authorList>
    </citation>
    <scope>NUCLEOTIDE SEQUENCE [LARGE SCALE GENOMIC DNA]</scope>
    <source>
        <strain evidence="10 11">GD003A</strain>
    </source>
</reference>
<protein>
    <recommendedName>
        <fullName evidence="9">Type II secretion system protein GspF domain-containing protein</fullName>
    </recommendedName>
</protein>
<comment type="caution">
    <text evidence="10">The sequence shown here is derived from an EMBL/GenBank/DDBJ whole genome shotgun (WGS) entry which is preliminary data.</text>
</comment>
<keyword evidence="3" id="KW-1003">Cell membrane</keyword>
<gene>
    <name evidence="10" type="ORF">DY367_02870</name>
</gene>
<evidence type="ECO:0000256" key="7">
    <source>
        <dbReference type="ARBA" id="ARBA00023136"/>
    </source>
</evidence>
<dbReference type="RefSeq" id="WP_118931614.1">
    <property type="nucleotide sequence ID" value="NZ_CP061008.1"/>
</dbReference>
<evidence type="ECO:0000259" key="9">
    <source>
        <dbReference type="Pfam" id="PF00482"/>
    </source>
</evidence>
<accession>A0A424WJ11</accession>
<keyword evidence="7 8" id="KW-0472">Membrane</keyword>
<dbReference type="InterPro" id="IPR003004">
    <property type="entry name" value="GspF/PilC"/>
</dbReference>
<evidence type="ECO:0000256" key="3">
    <source>
        <dbReference type="ARBA" id="ARBA00022475"/>
    </source>
</evidence>
<dbReference type="GO" id="GO:0015628">
    <property type="term" value="P:protein secretion by the type II secretion system"/>
    <property type="evidence" value="ECO:0007669"/>
    <property type="project" value="TreeGrafter"/>
</dbReference>
<sequence>MAKLSSRRRIVIYRTLYAMARSKVPVFDALVDIQKAHSRNGRRPKATIAVFAHEVLVRLSSGMSGDRFSEALEGWLPGTEISMLASAQKAGDIATGCEDAIKHIKRQARVRAAIISAVAYPAVILTMAAVLLAFVSFKVVPVFARGSDPTTWTGYTAFVYWMSETIRHFGIFILAGLVAVGFAIRWSLPNWTGSMRLAFERIPPWSTYKTMQGAVFFPISQSCLMPVRICCKPWCISISTRAPGCNSACKTLCMASVWAKTLASR</sequence>
<dbReference type="GO" id="GO:0005886">
    <property type="term" value="C:plasma membrane"/>
    <property type="evidence" value="ECO:0007669"/>
    <property type="project" value="UniProtKB-SubCell"/>
</dbReference>
<feature type="transmembrane region" description="Helical" evidence="8">
    <location>
        <begin position="169"/>
        <end position="188"/>
    </location>
</feature>
<evidence type="ECO:0000256" key="5">
    <source>
        <dbReference type="ARBA" id="ARBA00022692"/>
    </source>
</evidence>
<dbReference type="Proteomes" id="UP000285324">
    <property type="component" value="Unassembled WGS sequence"/>
</dbReference>
<evidence type="ECO:0000313" key="11">
    <source>
        <dbReference type="Proteomes" id="UP000285324"/>
    </source>
</evidence>
<feature type="domain" description="Type II secretion system protein GspF" evidence="9">
    <location>
        <begin position="13"/>
        <end position="141"/>
    </location>
</feature>
<proteinExistence type="inferred from homology"/>
<name>A0A424WJ11_ALCXX</name>
<dbReference type="AlphaFoldDB" id="A0A424WJ11"/>
<dbReference type="EMBL" id="QVXO01000003">
    <property type="protein sequence ID" value="RPJ93286.1"/>
    <property type="molecule type" value="Genomic_DNA"/>
</dbReference>
<keyword evidence="5 8" id="KW-0812">Transmembrane</keyword>
<evidence type="ECO:0000256" key="6">
    <source>
        <dbReference type="ARBA" id="ARBA00022989"/>
    </source>
</evidence>
<organism evidence="10 11">
    <name type="scientific">Alcaligenes xylosoxydans xylosoxydans</name>
    <name type="common">Achromobacter xylosoxidans</name>
    <dbReference type="NCBI Taxonomy" id="85698"/>
    <lineage>
        <taxon>Bacteria</taxon>
        <taxon>Pseudomonadati</taxon>
        <taxon>Pseudomonadota</taxon>
        <taxon>Betaproteobacteria</taxon>
        <taxon>Burkholderiales</taxon>
        <taxon>Alcaligenaceae</taxon>
        <taxon>Achromobacter</taxon>
    </lineage>
</organism>
<dbReference type="OrthoDB" id="7031359at2"/>
<dbReference type="PANTHER" id="PTHR30012:SF7">
    <property type="entry name" value="PROTEIN TRANSPORT PROTEIN HOFC HOMOLOG"/>
    <property type="match status" value="1"/>
</dbReference>
<evidence type="ECO:0000256" key="1">
    <source>
        <dbReference type="ARBA" id="ARBA00004429"/>
    </source>
</evidence>
<evidence type="ECO:0000256" key="4">
    <source>
        <dbReference type="ARBA" id="ARBA00022519"/>
    </source>
</evidence>
<dbReference type="PANTHER" id="PTHR30012">
    <property type="entry name" value="GENERAL SECRETION PATHWAY PROTEIN"/>
    <property type="match status" value="1"/>
</dbReference>
<dbReference type="InterPro" id="IPR042094">
    <property type="entry name" value="T2SS_GspF_sf"/>
</dbReference>
<dbReference type="InterPro" id="IPR018076">
    <property type="entry name" value="T2SS_GspF_dom"/>
</dbReference>
<dbReference type="Pfam" id="PF00482">
    <property type="entry name" value="T2SSF"/>
    <property type="match status" value="1"/>
</dbReference>
<evidence type="ECO:0000256" key="2">
    <source>
        <dbReference type="ARBA" id="ARBA00005745"/>
    </source>
</evidence>
<comment type="similarity">
    <text evidence="2">Belongs to the GSP F family.</text>
</comment>